<feature type="chain" id="PRO_5037802676" description="DUF11 domain-containing protein" evidence="1">
    <location>
        <begin position="27"/>
        <end position="244"/>
    </location>
</feature>
<dbReference type="Proteomes" id="UP000638353">
    <property type="component" value="Unassembled WGS sequence"/>
</dbReference>
<feature type="signal peptide" evidence="1">
    <location>
        <begin position="1"/>
        <end position="26"/>
    </location>
</feature>
<accession>A0A919CC22</accession>
<evidence type="ECO:0000313" key="3">
    <source>
        <dbReference type="Proteomes" id="UP000638353"/>
    </source>
</evidence>
<dbReference type="AlphaFoldDB" id="A0A919CC22"/>
<reference evidence="2" key="2">
    <citation type="submission" date="2020-09" db="EMBL/GenBank/DDBJ databases">
        <authorList>
            <person name="Sun Q."/>
            <person name="Ohkuma M."/>
        </authorList>
    </citation>
    <scope>NUCLEOTIDE SEQUENCE</scope>
    <source>
        <strain evidence="2">JCM 4637</strain>
    </source>
</reference>
<protein>
    <recommendedName>
        <fullName evidence="4">DUF11 domain-containing protein</fullName>
    </recommendedName>
</protein>
<organism evidence="2 3">
    <name type="scientific">Streptomyces finlayi</name>
    <dbReference type="NCBI Taxonomy" id="67296"/>
    <lineage>
        <taxon>Bacteria</taxon>
        <taxon>Bacillati</taxon>
        <taxon>Actinomycetota</taxon>
        <taxon>Actinomycetes</taxon>
        <taxon>Kitasatosporales</taxon>
        <taxon>Streptomycetaceae</taxon>
        <taxon>Streptomyces</taxon>
    </lineage>
</organism>
<evidence type="ECO:0000313" key="2">
    <source>
        <dbReference type="EMBL" id="GHD03314.1"/>
    </source>
</evidence>
<name>A0A919CC22_9ACTN</name>
<keyword evidence="1" id="KW-0732">Signal</keyword>
<evidence type="ECO:0000256" key="1">
    <source>
        <dbReference type="SAM" id="SignalP"/>
    </source>
</evidence>
<gene>
    <name evidence="2" type="ORF">GCM10010334_50910</name>
</gene>
<comment type="caution">
    <text evidence="2">The sequence shown here is derived from an EMBL/GenBank/DDBJ whole genome shotgun (WGS) entry which is preliminary data.</text>
</comment>
<reference evidence="2" key="1">
    <citation type="journal article" date="2014" name="Int. J. Syst. Evol. Microbiol.">
        <title>Complete genome sequence of Corynebacterium casei LMG S-19264T (=DSM 44701T), isolated from a smear-ripened cheese.</title>
        <authorList>
            <consortium name="US DOE Joint Genome Institute (JGI-PGF)"/>
            <person name="Walter F."/>
            <person name="Albersmeier A."/>
            <person name="Kalinowski J."/>
            <person name="Ruckert C."/>
        </authorList>
    </citation>
    <scope>NUCLEOTIDE SEQUENCE</scope>
    <source>
        <strain evidence="2">JCM 4637</strain>
    </source>
</reference>
<dbReference type="EMBL" id="BMVC01000010">
    <property type="protein sequence ID" value="GHD03314.1"/>
    <property type="molecule type" value="Genomic_DNA"/>
</dbReference>
<proteinExistence type="predicted"/>
<evidence type="ECO:0008006" key="4">
    <source>
        <dbReference type="Google" id="ProtNLM"/>
    </source>
</evidence>
<sequence>MAPMAPTHPLLLTGTLLALSLSPAHAVPAPVEQSFCAPQQAGHARFDLCTGTDGNALRVWVARPTCDRAARPCRITGSWTFHPTTERTQVYAPLARGEALRYPGPGTYDIEAQLDIEAGGRRTQEQVTQGMRYTRADSGPRLSFAAERRKDVLVLTVRNSGPAAARGVRIVVDNDRYGVGAAPTSERMTADPHCPGANRVLARCSLGTIAPGGAVSVPLRPDLADSAKVRLTADNSVGNLSQQL</sequence>